<keyword evidence="2" id="KW-1185">Reference proteome</keyword>
<dbReference type="STRING" id="1610493.RPIT_05765"/>
<dbReference type="AlphaFoldDB" id="A0A1Q2CE31"/>
<protein>
    <submittedName>
        <fullName evidence="1">Uncharacterized protein</fullName>
    </submittedName>
</protein>
<dbReference type="RefSeq" id="WP_162274507.1">
    <property type="nucleotide sequence ID" value="NZ_CP019605.1"/>
</dbReference>
<name>A0A1Q2CE31_9ACTN</name>
<dbReference type="InterPro" id="IPR012495">
    <property type="entry name" value="TadE-like_dom"/>
</dbReference>
<dbReference type="EMBL" id="CP019605">
    <property type="protein sequence ID" value="AQP44379.1"/>
    <property type="molecule type" value="Genomic_DNA"/>
</dbReference>
<accession>A0A1Q2CE31</accession>
<dbReference type="Proteomes" id="UP000188324">
    <property type="component" value="Chromosome"/>
</dbReference>
<evidence type="ECO:0000313" key="2">
    <source>
        <dbReference type="Proteomes" id="UP000188324"/>
    </source>
</evidence>
<organism evidence="1 2">
    <name type="scientific">Tessaracoccus flavus</name>
    <dbReference type="NCBI Taxonomy" id="1610493"/>
    <lineage>
        <taxon>Bacteria</taxon>
        <taxon>Bacillati</taxon>
        <taxon>Actinomycetota</taxon>
        <taxon>Actinomycetes</taxon>
        <taxon>Propionibacteriales</taxon>
        <taxon>Propionibacteriaceae</taxon>
        <taxon>Tessaracoccus</taxon>
    </lineage>
</organism>
<sequence length="140" mass="14093">MRWDQRGLSVSVEAAVIIPVLLLFVGLVITSARVAIAEQHVGAAAAAGARAASLERTVGPAREAATTAAGRVLAQHGTPCRHTAVVVDSSGVARGLGERAAVGVTVQCSVDLSDVSLPGVPGTITVAASRNSPVDPLRGR</sequence>
<dbReference type="Pfam" id="PF07811">
    <property type="entry name" value="TadE"/>
    <property type="match status" value="1"/>
</dbReference>
<gene>
    <name evidence="1" type="ORF">RPIT_05765</name>
</gene>
<reference evidence="1 2" key="1">
    <citation type="journal article" date="2016" name="Int. J. Syst. Evol. Microbiol.">
        <title>Tessaracoccus flavus sp. nov., isolated from the drainage system of a lindane-producing factory.</title>
        <authorList>
            <person name="Kumari R."/>
            <person name="Singh P."/>
            <person name="Schumann P."/>
            <person name="Lal R."/>
        </authorList>
    </citation>
    <scope>NUCLEOTIDE SEQUENCE [LARGE SCALE GENOMIC DNA]</scope>
    <source>
        <strain evidence="1 2">RP1T</strain>
    </source>
</reference>
<evidence type="ECO:0000313" key="1">
    <source>
        <dbReference type="EMBL" id="AQP44379.1"/>
    </source>
</evidence>
<dbReference type="KEGG" id="tfl:RPIT_05765"/>
<proteinExistence type="predicted"/>